<dbReference type="GO" id="GO:0000146">
    <property type="term" value="F:microfilament motor activity"/>
    <property type="evidence" value="ECO:0007669"/>
    <property type="project" value="TreeGrafter"/>
</dbReference>
<dbReference type="GO" id="GO:0051015">
    <property type="term" value="F:actin filament binding"/>
    <property type="evidence" value="ECO:0007669"/>
    <property type="project" value="TreeGrafter"/>
</dbReference>
<keyword evidence="1" id="KW-0175">Coiled coil</keyword>
<evidence type="ECO:0000256" key="3">
    <source>
        <dbReference type="SAM" id="Phobius"/>
    </source>
</evidence>
<keyword evidence="3" id="KW-1133">Transmembrane helix</keyword>
<feature type="region of interest" description="Disordered" evidence="2">
    <location>
        <begin position="150"/>
        <end position="191"/>
    </location>
</feature>
<dbReference type="PANTHER" id="PTHR45615:SF40">
    <property type="entry name" value="MYOSIN HEAVY CHAIN, NON-MUSCLE"/>
    <property type="match status" value="1"/>
</dbReference>
<evidence type="ECO:0000256" key="1">
    <source>
        <dbReference type="SAM" id="Coils"/>
    </source>
</evidence>
<reference evidence="4" key="1">
    <citation type="journal article" date="2021" name="Proc. Natl. Acad. Sci. U.S.A.">
        <title>A Catalog of Tens of Thousands of Viruses from Human Metagenomes Reveals Hidden Associations with Chronic Diseases.</title>
        <authorList>
            <person name="Tisza M.J."/>
            <person name="Buck C.B."/>
        </authorList>
    </citation>
    <scope>NUCLEOTIDE SEQUENCE</scope>
    <source>
        <strain evidence="4">CtRPH1</strain>
    </source>
</reference>
<feature type="compositionally biased region" description="Polar residues" evidence="2">
    <location>
        <begin position="175"/>
        <end position="191"/>
    </location>
</feature>
<protein>
    <submittedName>
        <fullName evidence="4">Minor tail protein</fullName>
    </submittedName>
</protein>
<evidence type="ECO:0000313" key="4">
    <source>
        <dbReference type="EMBL" id="DAD79247.1"/>
    </source>
</evidence>
<feature type="coiled-coil region" evidence="1">
    <location>
        <begin position="44"/>
        <end position="106"/>
    </location>
</feature>
<dbReference type="PANTHER" id="PTHR45615">
    <property type="entry name" value="MYOSIN HEAVY CHAIN, NON-MUSCLE"/>
    <property type="match status" value="1"/>
</dbReference>
<feature type="transmembrane region" description="Helical" evidence="3">
    <location>
        <begin position="408"/>
        <end position="434"/>
    </location>
</feature>
<feature type="compositionally biased region" description="Polar residues" evidence="2">
    <location>
        <begin position="153"/>
        <end position="167"/>
    </location>
</feature>
<organism evidence="4">
    <name type="scientific">Myoviridae sp. ctRPH1</name>
    <dbReference type="NCBI Taxonomy" id="2826650"/>
    <lineage>
        <taxon>Viruses</taxon>
        <taxon>Duplodnaviria</taxon>
        <taxon>Heunggongvirae</taxon>
        <taxon>Uroviricota</taxon>
        <taxon>Caudoviricetes</taxon>
    </lineage>
</organism>
<accession>A0A8S5MAX8</accession>
<feature type="transmembrane region" description="Helical" evidence="3">
    <location>
        <begin position="446"/>
        <end position="464"/>
    </location>
</feature>
<keyword evidence="3" id="KW-0812">Transmembrane</keyword>
<proteinExistence type="predicted"/>
<dbReference type="EMBL" id="BK014862">
    <property type="protein sequence ID" value="DAD79247.1"/>
    <property type="molecule type" value="Genomic_DNA"/>
</dbReference>
<sequence length="968" mass="104157">MVPGKPRHRGSESKIHRRGSRSVQAIGGVILADGEIIIETDIDTKKAQAELGRLEARVEKLKEKIETKQTARNAIAEQLKTAAAEAEAARREVEQLQAEAAQSRTNLRVEDLTATQRKQMSDELRYQTSELTRQQRSLAQKEATVTRLETQERQMTSDIAHQTQSLDKSQRSAEALTTQIQKSSGAGATMRQQMEGAAASVSRVKRRLSQLAKQVLIFTVAARALSALRDWLGGVIKSNDELSAKMAKLKGAFLTAVQPILNAVIPAFSKLLDVLTRIVSAVASVVSLFFGTTAEAAADQAKDLNREQEAIEGVGSAAKKASKQLAAFDTINQLTNNGGAGSAGTQVPAPDFSAVKDYKLPDWLEKLVEIIRFNVDDVFFNWENLTAEDIAKKAVTGLITLCSGAAGFAIGGVPGAIIGTLLGVTISGLINRLIFDNDGKLSKREIAKMVVYALSGLAGGIIGFTIGGGFAGAMIGATIGIGLTLLIEQLGFSKDKALADFYRSELGAFVQELNARVEERAQLALNLKAHVDSITGEVDARTQADFTMAKRLIDQIFSIDASQNKTAEEIQRIQTLCKELNKLGILGDFRLEWEESTQSVSATKDEVYKVMDAQFKLLQQEAWKESIVQLLQDQAEYEQALDKAYADAGRATREYYAKKDEYDRYYNGEFFRGIGATLTGKSHLGTELRELKKAMDSANAAAAALNNGYMDVQKKINEFSGKLGYDAKTITDWSKKYATAAESAADNLAAGAARKAPDAKAAGETIADAFADGIASSTDKSAQAARSVTGQVTQAFSSAYASAKNAGKSLTEQYAEGIKAGSGTAKNAMSTVMQSLLSITKNGVSAIRDLIDKINTKLQTKSEAKPDLSALLDKIIGGMNGLKIPHLAQGAVIPANREFMAVLGDQKSGTNIETPLDTMVQAFRQALAENGGRSGSRPVYLMLDRRELGRAILDAGDQERVRVGLSLT</sequence>
<keyword evidence="3" id="KW-0472">Membrane</keyword>
<name>A0A8S5MAX8_9CAUD</name>
<evidence type="ECO:0000256" key="2">
    <source>
        <dbReference type="SAM" id="MobiDB-lite"/>
    </source>
</evidence>